<feature type="region of interest" description="Disordered" evidence="1">
    <location>
        <begin position="1"/>
        <end position="26"/>
    </location>
</feature>
<evidence type="ECO:0000256" key="1">
    <source>
        <dbReference type="SAM" id="MobiDB-lite"/>
    </source>
</evidence>
<keyword evidence="3" id="KW-1185">Reference proteome</keyword>
<feature type="compositionally biased region" description="Polar residues" evidence="1">
    <location>
        <begin position="16"/>
        <end position="26"/>
    </location>
</feature>
<dbReference type="Proteomes" id="UP001066276">
    <property type="component" value="Chromosome 11"/>
</dbReference>
<evidence type="ECO:0000313" key="3">
    <source>
        <dbReference type="Proteomes" id="UP001066276"/>
    </source>
</evidence>
<dbReference type="EMBL" id="JANPWB010000015">
    <property type="protein sequence ID" value="KAJ1089671.1"/>
    <property type="molecule type" value="Genomic_DNA"/>
</dbReference>
<sequence>MFVLASRSHQGDNRGTKISTPLTQRQGQKTLLQTKLSQPLTYQLQSDPLQRGAFNDGAYSSLNEISPIEAQITRGHHEVLRPMEGRIPAPRGSQTPILPISTLGPTPLDIPSATHAYTPFEKLVRDFDGSGNAIPCTYHTLQHSTPIRKHTYQSTWQVTAQKNITPKQ</sequence>
<reference evidence="2" key="1">
    <citation type="journal article" date="2022" name="bioRxiv">
        <title>Sequencing and chromosome-scale assembly of the giantPleurodeles waltlgenome.</title>
        <authorList>
            <person name="Brown T."/>
            <person name="Elewa A."/>
            <person name="Iarovenko S."/>
            <person name="Subramanian E."/>
            <person name="Araus A.J."/>
            <person name="Petzold A."/>
            <person name="Susuki M."/>
            <person name="Suzuki K.-i.T."/>
            <person name="Hayashi T."/>
            <person name="Toyoda A."/>
            <person name="Oliveira C."/>
            <person name="Osipova E."/>
            <person name="Leigh N.D."/>
            <person name="Simon A."/>
            <person name="Yun M.H."/>
        </authorList>
    </citation>
    <scope>NUCLEOTIDE SEQUENCE</scope>
    <source>
        <strain evidence="2">20211129_DDA</strain>
        <tissue evidence="2">Liver</tissue>
    </source>
</reference>
<comment type="caution">
    <text evidence="2">The sequence shown here is derived from an EMBL/GenBank/DDBJ whole genome shotgun (WGS) entry which is preliminary data.</text>
</comment>
<protein>
    <submittedName>
        <fullName evidence="2">Uncharacterized protein</fullName>
    </submittedName>
</protein>
<gene>
    <name evidence="2" type="ORF">NDU88_002819</name>
</gene>
<evidence type="ECO:0000313" key="2">
    <source>
        <dbReference type="EMBL" id="KAJ1089671.1"/>
    </source>
</evidence>
<name>A0AAV7LDI9_PLEWA</name>
<proteinExistence type="predicted"/>
<organism evidence="2 3">
    <name type="scientific">Pleurodeles waltl</name>
    <name type="common">Iberian ribbed newt</name>
    <dbReference type="NCBI Taxonomy" id="8319"/>
    <lineage>
        <taxon>Eukaryota</taxon>
        <taxon>Metazoa</taxon>
        <taxon>Chordata</taxon>
        <taxon>Craniata</taxon>
        <taxon>Vertebrata</taxon>
        <taxon>Euteleostomi</taxon>
        <taxon>Amphibia</taxon>
        <taxon>Batrachia</taxon>
        <taxon>Caudata</taxon>
        <taxon>Salamandroidea</taxon>
        <taxon>Salamandridae</taxon>
        <taxon>Pleurodelinae</taxon>
        <taxon>Pleurodeles</taxon>
    </lineage>
</organism>
<accession>A0AAV7LDI9</accession>
<dbReference type="AlphaFoldDB" id="A0AAV7LDI9"/>